<name>A0ABM9G8P2_9BACL</name>
<gene>
    <name evidence="1" type="ORF">WJ0W_005593</name>
</gene>
<organism evidence="1 2">
    <name type="scientific">Paenibacillus melissococcoides</name>
    <dbReference type="NCBI Taxonomy" id="2912268"/>
    <lineage>
        <taxon>Bacteria</taxon>
        <taxon>Bacillati</taxon>
        <taxon>Bacillota</taxon>
        <taxon>Bacilli</taxon>
        <taxon>Bacillales</taxon>
        <taxon>Paenibacillaceae</taxon>
        <taxon>Paenibacillus</taxon>
    </lineage>
</organism>
<evidence type="ECO:0008006" key="3">
    <source>
        <dbReference type="Google" id="ProtNLM"/>
    </source>
</evidence>
<evidence type="ECO:0000313" key="1">
    <source>
        <dbReference type="EMBL" id="CAH8248336.1"/>
    </source>
</evidence>
<comment type="caution">
    <text evidence="1">The sequence shown here is derived from an EMBL/GenBank/DDBJ whole genome shotgun (WGS) entry which is preliminary data.</text>
</comment>
<accession>A0ABM9G8P2</accession>
<dbReference type="EMBL" id="CALYLO010000009">
    <property type="protein sequence ID" value="CAH8248336.1"/>
    <property type="molecule type" value="Genomic_DNA"/>
</dbReference>
<keyword evidence="2" id="KW-1185">Reference proteome</keyword>
<dbReference type="Proteomes" id="UP001154322">
    <property type="component" value="Unassembled WGS sequence"/>
</dbReference>
<dbReference type="RefSeq" id="WP_213426418.1">
    <property type="nucleotide sequence ID" value="NZ_AP031286.1"/>
</dbReference>
<proteinExistence type="predicted"/>
<evidence type="ECO:0000313" key="2">
    <source>
        <dbReference type="Proteomes" id="UP001154322"/>
    </source>
</evidence>
<protein>
    <recommendedName>
        <fullName evidence="3">Xylose isomerase-like TIM barrel domain-containing protein</fullName>
    </recommendedName>
</protein>
<sequence length="79" mass="8900">MSEAHSPWKLGTYWYDKESGSLLQLKEAGIACIELNLDNSIPPEEALTPAMLTRYQHRRDGRHRDLVGSSAVREPVGHL</sequence>
<reference evidence="1" key="1">
    <citation type="submission" date="2022-06" db="EMBL/GenBank/DDBJ databases">
        <authorList>
            <person name="Dietemann V."/>
            <person name="Ory F."/>
            <person name="Dainat B."/>
            <person name="Oberhansli S."/>
        </authorList>
    </citation>
    <scope>NUCLEOTIDE SEQUENCE</scope>
    <source>
        <strain evidence="1">Ena-SAMPLE-TAB-26-04-2022-14:26:32:270-5432</strain>
    </source>
</reference>